<proteinExistence type="predicted"/>
<organism evidence="1 2">
    <name type="scientific">Candidatus Defluviibacterium haderslevense</name>
    <dbReference type="NCBI Taxonomy" id="2981993"/>
    <lineage>
        <taxon>Bacteria</taxon>
        <taxon>Pseudomonadati</taxon>
        <taxon>Bacteroidota</taxon>
        <taxon>Saprospiria</taxon>
        <taxon>Saprospirales</taxon>
        <taxon>Saprospiraceae</taxon>
        <taxon>Candidatus Defluviibacterium</taxon>
    </lineage>
</organism>
<dbReference type="EMBL" id="JADKFW010000004">
    <property type="protein sequence ID" value="MBK9716334.1"/>
    <property type="molecule type" value="Genomic_DNA"/>
</dbReference>
<evidence type="ECO:0000313" key="2">
    <source>
        <dbReference type="Proteomes" id="UP000808349"/>
    </source>
</evidence>
<comment type="caution">
    <text evidence="1">The sequence shown here is derived from an EMBL/GenBank/DDBJ whole genome shotgun (WGS) entry which is preliminary data.</text>
</comment>
<gene>
    <name evidence="1" type="ORF">IPO85_02190</name>
</gene>
<reference evidence="1 2" key="1">
    <citation type="submission" date="2020-10" db="EMBL/GenBank/DDBJ databases">
        <title>Connecting structure to function with the recovery of over 1000 high-quality activated sludge metagenome-assembled genomes encoding full-length rRNA genes using long-read sequencing.</title>
        <authorList>
            <person name="Singleton C.M."/>
            <person name="Petriglieri F."/>
            <person name="Kristensen J.M."/>
            <person name="Kirkegaard R.H."/>
            <person name="Michaelsen T.Y."/>
            <person name="Andersen M.H."/>
            <person name="Karst S.M."/>
            <person name="Dueholm M.S."/>
            <person name="Nielsen P.H."/>
            <person name="Albertsen M."/>
        </authorList>
    </citation>
    <scope>NUCLEOTIDE SEQUENCE [LARGE SCALE GENOMIC DNA]</scope>
    <source>
        <strain evidence="1">Ribe_18-Q3-R11-54_BAT3C.373</strain>
    </source>
</reference>
<dbReference type="AlphaFoldDB" id="A0A9D7XC42"/>
<name>A0A9D7XC42_9BACT</name>
<accession>A0A9D7XC42</accession>
<dbReference type="Proteomes" id="UP000808349">
    <property type="component" value="Unassembled WGS sequence"/>
</dbReference>
<sequence length="237" mass="27534">MKTICLTFLTLNVILFSYLPIKRYTLAYYAEQYSKWDIYSKLNDNKFILEKLFVSSYFKPSPTNIVNLNFIKSIGNLEVNSMQFNTVDSIINEYLQQLAVHYPDHILNIRMPNFDFNQYLSEFIPILNKLSILSISDYAFGSSYGTGFCGLDRIQIIKIPNGRTTKKYSIFCLESTSYEYESTYLLIGKDTISDQLTNIYKLSSPIDSTTLIYKYVKLYGEKDSLISTYKTKIIELD</sequence>
<evidence type="ECO:0000313" key="1">
    <source>
        <dbReference type="EMBL" id="MBK9716334.1"/>
    </source>
</evidence>
<protein>
    <submittedName>
        <fullName evidence="1">Uncharacterized protein</fullName>
    </submittedName>
</protein>